<dbReference type="Gene3D" id="3.60.90.10">
    <property type="entry name" value="S-adenosylmethionine decarboxylase"/>
    <property type="match status" value="1"/>
</dbReference>
<keyword evidence="8" id="KW-0670">Pyruvate</keyword>
<dbReference type="SUPFAM" id="SSF56276">
    <property type="entry name" value="S-adenosylmethionine decarboxylase"/>
    <property type="match status" value="1"/>
</dbReference>
<organism evidence="10 11">
    <name type="scientific">Nannochloropsis salina CCMP1776</name>
    <dbReference type="NCBI Taxonomy" id="1027361"/>
    <lineage>
        <taxon>Eukaryota</taxon>
        <taxon>Sar</taxon>
        <taxon>Stramenopiles</taxon>
        <taxon>Ochrophyta</taxon>
        <taxon>Eustigmatophyceae</taxon>
        <taxon>Eustigmatales</taxon>
        <taxon>Monodopsidaceae</taxon>
        <taxon>Microchloropsis</taxon>
        <taxon>Microchloropsis salina</taxon>
    </lineage>
</organism>
<evidence type="ECO:0000256" key="9">
    <source>
        <dbReference type="SAM" id="MobiDB-lite"/>
    </source>
</evidence>
<sequence>MTLALVRAAVREAGVREVHSHVVVLGDDGLSPPGFTGICLIDESHVSAHCYSEKGWLALDVFTCGPTDPAEIADKLHQRLTDAVPGLRLVRRMAHDRFLHLDMAQGGSEEREQTRVNVDRQLDGFDEALFGANDGLGRRRDKRRGVEEKKERGVAAGKQMEKELVVEGRERSEGGRANVKKFTTCDRPCV</sequence>
<feature type="compositionally biased region" description="Basic and acidic residues" evidence="9">
    <location>
        <begin position="144"/>
        <end position="162"/>
    </location>
</feature>
<keyword evidence="3" id="KW-0068">Autocatalytic cleavage</keyword>
<comment type="cofactor">
    <cofactor evidence="1">
        <name>pyruvate</name>
        <dbReference type="ChEBI" id="CHEBI:15361"/>
    </cofactor>
</comment>
<keyword evidence="2" id="KW-0210">Decarboxylase</keyword>
<evidence type="ECO:0000313" key="11">
    <source>
        <dbReference type="Proteomes" id="UP000355283"/>
    </source>
</evidence>
<accession>A0A4D9D0W6</accession>
<evidence type="ECO:0000256" key="3">
    <source>
        <dbReference type="ARBA" id="ARBA00022813"/>
    </source>
</evidence>
<dbReference type="PANTHER" id="PTHR33866">
    <property type="entry name" value="S-ADENOSYLMETHIONINE DECARBOXYLASE PROENZYME"/>
    <property type="match status" value="1"/>
</dbReference>
<evidence type="ECO:0000256" key="1">
    <source>
        <dbReference type="ARBA" id="ARBA00001928"/>
    </source>
</evidence>
<dbReference type="PANTHER" id="PTHR33866:SF2">
    <property type="entry name" value="S-ADENOSYLMETHIONINE DECARBOXYLASE PROENZYME"/>
    <property type="match status" value="1"/>
</dbReference>
<keyword evidence="7" id="KW-0704">Schiff base</keyword>
<comment type="caution">
    <text evidence="10">The sequence shown here is derived from an EMBL/GenBank/DDBJ whole genome shotgun (WGS) entry which is preliminary data.</text>
</comment>
<reference evidence="10 11" key="1">
    <citation type="submission" date="2019-01" db="EMBL/GenBank/DDBJ databases">
        <title>Nuclear Genome Assembly of the Microalgal Biofuel strain Nannochloropsis salina CCMP1776.</title>
        <authorList>
            <person name="Hovde B."/>
        </authorList>
    </citation>
    <scope>NUCLEOTIDE SEQUENCE [LARGE SCALE GENOMIC DNA]</scope>
    <source>
        <strain evidence="10 11">CCMP1776</strain>
    </source>
</reference>
<dbReference type="Proteomes" id="UP000355283">
    <property type="component" value="Unassembled WGS sequence"/>
</dbReference>
<keyword evidence="6" id="KW-0456">Lyase</keyword>
<dbReference type="GO" id="GO:0005829">
    <property type="term" value="C:cytosol"/>
    <property type="evidence" value="ECO:0007669"/>
    <property type="project" value="TreeGrafter"/>
</dbReference>
<dbReference type="OrthoDB" id="44895at2759"/>
<feature type="region of interest" description="Disordered" evidence="9">
    <location>
        <begin position="140"/>
        <end position="162"/>
    </location>
</feature>
<evidence type="ECO:0000256" key="6">
    <source>
        <dbReference type="ARBA" id="ARBA00023239"/>
    </source>
</evidence>
<dbReference type="EMBL" id="SDOX01000016">
    <property type="protein sequence ID" value="TFJ85030.1"/>
    <property type="molecule type" value="Genomic_DNA"/>
</dbReference>
<dbReference type="GO" id="GO:0008295">
    <property type="term" value="P:spermidine biosynthetic process"/>
    <property type="evidence" value="ECO:0007669"/>
    <property type="project" value="InterPro"/>
</dbReference>
<name>A0A4D9D0W6_9STRA</name>
<evidence type="ECO:0008006" key="12">
    <source>
        <dbReference type="Google" id="ProtNLM"/>
    </source>
</evidence>
<evidence type="ECO:0000256" key="2">
    <source>
        <dbReference type="ARBA" id="ARBA00022793"/>
    </source>
</evidence>
<evidence type="ECO:0000313" key="10">
    <source>
        <dbReference type="EMBL" id="TFJ85030.1"/>
    </source>
</evidence>
<keyword evidence="11" id="KW-1185">Reference proteome</keyword>
<keyword evidence="4" id="KW-0620">Polyamine biosynthesis</keyword>
<gene>
    <name evidence="10" type="ORF">NSK_003454</name>
</gene>
<dbReference type="AlphaFoldDB" id="A0A4D9D0W6"/>
<dbReference type="InterPro" id="IPR003826">
    <property type="entry name" value="AdoMetDC_fam_prok"/>
</dbReference>
<evidence type="ECO:0000256" key="7">
    <source>
        <dbReference type="ARBA" id="ARBA00023270"/>
    </source>
</evidence>
<evidence type="ECO:0000256" key="8">
    <source>
        <dbReference type="ARBA" id="ARBA00023317"/>
    </source>
</evidence>
<evidence type="ECO:0000256" key="5">
    <source>
        <dbReference type="ARBA" id="ARBA00023145"/>
    </source>
</evidence>
<keyword evidence="5" id="KW-0865">Zymogen</keyword>
<proteinExistence type="predicted"/>
<dbReference type="GO" id="GO:0004014">
    <property type="term" value="F:adenosylmethionine decarboxylase activity"/>
    <property type="evidence" value="ECO:0007669"/>
    <property type="project" value="InterPro"/>
</dbReference>
<dbReference type="Pfam" id="PF02675">
    <property type="entry name" value="AdoMet_dc"/>
    <property type="match status" value="1"/>
</dbReference>
<protein>
    <recommendedName>
        <fullName evidence="12">Adenosylmethionine decarboxylase</fullName>
    </recommendedName>
</protein>
<evidence type="ECO:0000256" key="4">
    <source>
        <dbReference type="ARBA" id="ARBA00023115"/>
    </source>
</evidence>
<dbReference type="InterPro" id="IPR016067">
    <property type="entry name" value="S-AdoMet_deCO2ase_core"/>
</dbReference>